<dbReference type="CDD" id="cd16658">
    <property type="entry name" value="RING-Ubox_UBE4B"/>
    <property type="match status" value="1"/>
</dbReference>
<protein>
    <recommendedName>
        <fullName evidence="14">Ubiquitin conjugation factor E4 B</fullName>
        <ecNumber evidence="6">2.3.2.27</ecNumber>
    </recommendedName>
    <alternativeName>
        <fullName evidence="16">RING-type E3 ubiquitin transferase E4 B</fullName>
    </alternativeName>
    <alternativeName>
        <fullName evidence="15">Ubiquitin fusion degradation protein 2</fullName>
    </alternativeName>
</protein>
<dbReference type="Proteomes" id="UP000887566">
    <property type="component" value="Unplaced"/>
</dbReference>
<feature type="domain" description="U-box" evidence="17">
    <location>
        <begin position="385"/>
        <end position="458"/>
    </location>
</feature>
<evidence type="ECO:0000256" key="1">
    <source>
        <dbReference type="ARBA" id="ARBA00000900"/>
    </source>
</evidence>
<proteinExistence type="inferred from homology"/>
<keyword evidence="10" id="KW-0833">Ubl conjugation pathway</keyword>
<dbReference type="GO" id="GO:0006511">
    <property type="term" value="P:ubiquitin-dependent protein catabolic process"/>
    <property type="evidence" value="ECO:0007669"/>
    <property type="project" value="InterPro"/>
</dbReference>
<evidence type="ECO:0000256" key="3">
    <source>
        <dbReference type="ARBA" id="ARBA00004496"/>
    </source>
</evidence>
<dbReference type="AlphaFoldDB" id="A0A914X9X9"/>
<dbReference type="PANTHER" id="PTHR13931">
    <property type="entry name" value="UBIQUITINATION FACTOR E4"/>
    <property type="match status" value="1"/>
</dbReference>
<dbReference type="GO" id="GO:0034450">
    <property type="term" value="F:ubiquitin-ubiquitin ligase activity"/>
    <property type="evidence" value="ECO:0007669"/>
    <property type="project" value="InterPro"/>
</dbReference>
<keyword evidence="12" id="KW-0539">Nucleus</keyword>
<keyword evidence="9" id="KW-0808">Transferase</keyword>
<dbReference type="SMART" id="SM00504">
    <property type="entry name" value="Ubox"/>
    <property type="match status" value="1"/>
</dbReference>
<comment type="similarity">
    <text evidence="5">Belongs to the ubiquitin conjugation factor E4 family.</text>
</comment>
<evidence type="ECO:0000313" key="18">
    <source>
        <dbReference type="Proteomes" id="UP000887566"/>
    </source>
</evidence>
<dbReference type="PANTHER" id="PTHR13931:SF2">
    <property type="entry name" value="UBIQUITIN CONJUGATION FACTOR E4 B"/>
    <property type="match status" value="1"/>
</dbReference>
<reference evidence="19" key="1">
    <citation type="submission" date="2022-11" db="UniProtKB">
        <authorList>
            <consortium name="WormBaseParasite"/>
        </authorList>
    </citation>
    <scope>IDENTIFICATION</scope>
</reference>
<keyword evidence="18" id="KW-1185">Reference proteome</keyword>
<dbReference type="Gene3D" id="3.30.40.10">
    <property type="entry name" value="Zinc/RING finger domain, C3HC4 (zinc finger)"/>
    <property type="match status" value="1"/>
</dbReference>
<evidence type="ECO:0000256" key="9">
    <source>
        <dbReference type="ARBA" id="ARBA00022679"/>
    </source>
</evidence>
<evidence type="ECO:0000256" key="15">
    <source>
        <dbReference type="ARBA" id="ARBA00081821"/>
    </source>
</evidence>
<dbReference type="SUPFAM" id="SSF57850">
    <property type="entry name" value="RING/U-box"/>
    <property type="match status" value="1"/>
</dbReference>
<dbReference type="Pfam" id="PF10408">
    <property type="entry name" value="Ufd2P_core"/>
    <property type="match status" value="1"/>
</dbReference>
<keyword evidence="8" id="KW-0597">Phosphoprotein</keyword>
<keyword evidence="7" id="KW-0963">Cytoplasm</keyword>
<dbReference type="EC" id="2.3.2.27" evidence="6"/>
<evidence type="ECO:0000259" key="17">
    <source>
        <dbReference type="PROSITE" id="PS51698"/>
    </source>
</evidence>
<evidence type="ECO:0000256" key="11">
    <source>
        <dbReference type="ARBA" id="ARBA00022990"/>
    </source>
</evidence>
<evidence type="ECO:0000256" key="12">
    <source>
        <dbReference type="ARBA" id="ARBA00023242"/>
    </source>
</evidence>
<organism evidence="18 19">
    <name type="scientific">Plectus sambesii</name>
    <dbReference type="NCBI Taxonomy" id="2011161"/>
    <lineage>
        <taxon>Eukaryota</taxon>
        <taxon>Metazoa</taxon>
        <taxon>Ecdysozoa</taxon>
        <taxon>Nematoda</taxon>
        <taxon>Chromadorea</taxon>
        <taxon>Plectida</taxon>
        <taxon>Plectina</taxon>
        <taxon>Plectoidea</taxon>
        <taxon>Plectidae</taxon>
        <taxon>Plectus</taxon>
    </lineage>
</organism>
<dbReference type="GO" id="GO:0005737">
    <property type="term" value="C:cytoplasm"/>
    <property type="evidence" value="ECO:0007669"/>
    <property type="project" value="UniProtKB-SubCell"/>
</dbReference>
<dbReference type="GO" id="GO:0000151">
    <property type="term" value="C:ubiquitin ligase complex"/>
    <property type="evidence" value="ECO:0007669"/>
    <property type="project" value="InterPro"/>
</dbReference>
<dbReference type="GO" id="GO:0005634">
    <property type="term" value="C:nucleus"/>
    <property type="evidence" value="ECO:0007669"/>
    <property type="project" value="UniProtKB-SubCell"/>
</dbReference>
<evidence type="ECO:0000256" key="16">
    <source>
        <dbReference type="ARBA" id="ARBA00083610"/>
    </source>
</evidence>
<dbReference type="GO" id="GO:0000209">
    <property type="term" value="P:protein polyubiquitination"/>
    <property type="evidence" value="ECO:0007669"/>
    <property type="project" value="TreeGrafter"/>
</dbReference>
<accession>A0A914X9X9</accession>
<evidence type="ECO:0000256" key="14">
    <source>
        <dbReference type="ARBA" id="ARBA00072779"/>
    </source>
</evidence>
<dbReference type="WBParaSite" id="PSAMB.scaffold6666size9023.g28929.t1">
    <property type="protein sequence ID" value="PSAMB.scaffold6666size9023.g28929.t1"/>
    <property type="gene ID" value="PSAMB.scaffold6666size9023.g28929"/>
</dbReference>
<comment type="catalytic activity">
    <reaction evidence="1">
        <text>S-ubiquitinyl-[E2 ubiquitin-conjugating enzyme]-L-cysteine + [acceptor protein]-L-lysine = [E2 ubiquitin-conjugating enzyme]-L-cysteine + N(6)-ubiquitinyl-[acceptor protein]-L-lysine.</text>
        <dbReference type="EC" id="2.3.2.27"/>
    </reaction>
</comment>
<dbReference type="Pfam" id="PF04564">
    <property type="entry name" value="U-box"/>
    <property type="match status" value="1"/>
</dbReference>
<name>A0A914X9X9_9BILA</name>
<evidence type="ECO:0000256" key="2">
    <source>
        <dbReference type="ARBA" id="ARBA00004123"/>
    </source>
</evidence>
<comment type="subcellular location">
    <subcellularLocation>
        <location evidence="3">Cytoplasm</location>
    </subcellularLocation>
    <subcellularLocation>
        <location evidence="2">Nucleus</location>
    </subcellularLocation>
</comment>
<keyword evidence="11" id="KW-0007">Acetylation</keyword>
<dbReference type="PROSITE" id="PS51698">
    <property type="entry name" value="U_BOX"/>
    <property type="match status" value="1"/>
</dbReference>
<sequence length="458" mass="53310">MSIPSAVRSANRNTLINFSLRTNELPADAPDLFCAYPEFYLEDSLDLIVFLLRNAPQVLQMCPPELPQQLLVFICSTHYLKNPFMAAKVVDVLFMISPIYNPQAQSLHQNVINSPLALRRLFPSLVKFYADVDRTGSHTEFYDKFNIRRSIQVIFRSLWQNALYRSKMIEHARECGEHFVRFINMVINDATFLLDESLAALKKIHEIEALMDNKREWDQLSGDEKKMRSEALEQAKGQVRSWLVLGKETMDLFCYFTRDAPEPFLEPVLGERLASMLNYNISQLCGPKCTELKVKDKQRFGWEPRALMQQIVDVYLNLGSEQKFVDYIALDERSYDQDMFTNILSRLQRFEIVPASQVERMRHLADAAFIVWKQNLQNEQDFGDDIPDEFRDPLMNTLMNDPVQLPSGHIMDRKYISRHLLSDPTDPFTRQPLTDSDLVPQTKLKEKIIAWKKMKLGR</sequence>
<dbReference type="FunFam" id="3.30.40.10:FF:000060">
    <property type="entry name" value="ubiquitin conjugation factor E4 B"/>
    <property type="match status" value="1"/>
</dbReference>
<dbReference type="InterPro" id="IPR045132">
    <property type="entry name" value="UBE4"/>
</dbReference>
<evidence type="ECO:0000256" key="10">
    <source>
        <dbReference type="ARBA" id="ARBA00022786"/>
    </source>
</evidence>
<dbReference type="InterPro" id="IPR003613">
    <property type="entry name" value="Ubox_domain"/>
</dbReference>
<evidence type="ECO:0000256" key="4">
    <source>
        <dbReference type="ARBA" id="ARBA00004906"/>
    </source>
</evidence>
<dbReference type="InterPro" id="IPR019474">
    <property type="entry name" value="Ub_conjug_fac_E4_core"/>
</dbReference>
<comment type="pathway">
    <text evidence="4">Protein modification; protein ubiquitination.</text>
</comment>
<evidence type="ECO:0000256" key="7">
    <source>
        <dbReference type="ARBA" id="ARBA00022490"/>
    </source>
</evidence>
<evidence type="ECO:0000256" key="5">
    <source>
        <dbReference type="ARBA" id="ARBA00007434"/>
    </source>
</evidence>
<dbReference type="InterPro" id="IPR013083">
    <property type="entry name" value="Znf_RING/FYVE/PHD"/>
</dbReference>
<evidence type="ECO:0000256" key="8">
    <source>
        <dbReference type="ARBA" id="ARBA00022553"/>
    </source>
</evidence>
<evidence type="ECO:0000256" key="13">
    <source>
        <dbReference type="ARBA" id="ARBA00056267"/>
    </source>
</evidence>
<comment type="function">
    <text evidence="13">Ubiquitin-protein ligase that probably functions as an E3 ligase in conjunction with specific E1 and E2 ligases. May also function as an E4 ligase mediating the assembly of polyubiquitin chains on substrates ubiquitinated by another E3 ubiquitin ligase. May regulate myosin assembly in striated muscles together with STUB1 and VCP/p97 by targeting myosin chaperone UNC45B for proteasomal degradation.</text>
</comment>
<dbReference type="GO" id="GO:0036503">
    <property type="term" value="P:ERAD pathway"/>
    <property type="evidence" value="ECO:0007669"/>
    <property type="project" value="InterPro"/>
</dbReference>
<evidence type="ECO:0000313" key="19">
    <source>
        <dbReference type="WBParaSite" id="PSAMB.scaffold6666size9023.g28929.t1"/>
    </source>
</evidence>
<evidence type="ECO:0000256" key="6">
    <source>
        <dbReference type="ARBA" id="ARBA00012483"/>
    </source>
</evidence>